<accession>A0A921JIY8</accession>
<reference evidence="2" key="1">
    <citation type="journal article" date="2021" name="PeerJ">
        <title>Extensive microbial diversity within the chicken gut microbiome revealed by metagenomics and culture.</title>
        <authorList>
            <person name="Gilroy R."/>
            <person name="Ravi A."/>
            <person name="Getino M."/>
            <person name="Pursley I."/>
            <person name="Horton D.L."/>
            <person name="Alikhan N.F."/>
            <person name="Baker D."/>
            <person name="Gharbi K."/>
            <person name="Hall N."/>
            <person name="Watson M."/>
            <person name="Adriaenssens E.M."/>
            <person name="Foster-Nyarko E."/>
            <person name="Jarju S."/>
            <person name="Secka A."/>
            <person name="Antonio M."/>
            <person name="Oren A."/>
            <person name="Chaudhuri R.R."/>
            <person name="La Ragione R."/>
            <person name="Hildebrand F."/>
            <person name="Pallen M.J."/>
        </authorList>
    </citation>
    <scope>NUCLEOTIDE SEQUENCE</scope>
    <source>
        <strain evidence="2">4100</strain>
    </source>
</reference>
<feature type="region of interest" description="Disordered" evidence="1">
    <location>
        <begin position="1"/>
        <end position="51"/>
    </location>
</feature>
<protein>
    <submittedName>
        <fullName evidence="2">Uncharacterized protein</fullName>
    </submittedName>
</protein>
<comment type="caution">
    <text evidence="2">The sequence shown here is derived from an EMBL/GenBank/DDBJ whole genome shotgun (WGS) entry which is preliminary data.</text>
</comment>
<dbReference type="EMBL" id="DYXT01000053">
    <property type="protein sequence ID" value="HJE40061.1"/>
    <property type="molecule type" value="Genomic_DNA"/>
</dbReference>
<organism evidence="2 3">
    <name type="scientific">Candidatus Amulumruptor caecigallinarius</name>
    <dbReference type="NCBI Taxonomy" id="2109911"/>
    <lineage>
        <taxon>Bacteria</taxon>
        <taxon>Pseudomonadati</taxon>
        <taxon>Bacteroidota</taxon>
        <taxon>Bacteroidia</taxon>
        <taxon>Bacteroidales</taxon>
        <taxon>Muribaculaceae</taxon>
        <taxon>Candidatus Amulumruptor</taxon>
    </lineage>
</organism>
<proteinExistence type="predicted"/>
<gene>
    <name evidence="2" type="ORF">K8V47_09950</name>
</gene>
<feature type="compositionally biased region" description="Basic and acidic residues" evidence="1">
    <location>
        <begin position="25"/>
        <end position="41"/>
    </location>
</feature>
<reference evidence="2" key="2">
    <citation type="submission" date="2021-09" db="EMBL/GenBank/DDBJ databases">
        <authorList>
            <person name="Gilroy R."/>
        </authorList>
    </citation>
    <scope>NUCLEOTIDE SEQUENCE</scope>
    <source>
        <strain evidence="2">4100</strain>
    </source>
</reference>
<name>A0A921JIY8_9BACT</name>
<sequence length="51" mass="5453">MSSGQQVHVQKDVITDELCSNSKGQEQKDEPDKGDNDETTVRHPAGGGAMP</sequence>
<evidence type="ECO:0000313" key="2">
    <source>
        <dbReference type="EMBL" id="HJE40061.1"/>
    </source>
</evidence>
<evidence type="ECO:0000256" key="1">
    <source>
        <dbReference type="SAM" id="MobiDB-lite"/>
    </source>
</evidence>
<dbReference type="Proteomes" id="UP000711407">
    <property type="component" value="Unassembled WGS sequence"/>
</dbReference>
<dbReference type="AlphaFoldDB" id="A0A921JIY8"/>
<evidence type="ECO:0000313" key="3">
    <source>
        <dbReference type="Proteomes" id="UP000711407"/>
    </source>
</evidence>